<evidence type="ECO:0000313" key="1">
    <source>
        <dbReference type="EMBL" id="OAX32143.1"/>
    </source>
</evidence>
<sequence>MDRGYYDCNITPISALKSPTSTIVQTHIVVDDRVDIKIDDVIIKLCVSNFIMSIKDALQLGQFCMEVLVRRTYSEDSLSVKRGAVAGEMPRGILPAVSAEIVGAVDVTMTESFTFSADEVIINVIRVYTVSFRKFYMSHCWKSDKLALKPEEYTRVRSSIILAIDSFCHPILDIHNILSIA</sequence>
<dbReference type="AlphaFoldDB" id="A0A1B7MHR4"/>
<dbReference type="EMBL" id="KV449104">
    <property type="protein sequence ID" value="OAX32143.1"/>
    <property type="molecule type" value="Genomic_DNA"/>
</dbReference>
<evidence type="ECO:0000313" key="2">
    <source>
        <dbReference type="Proteomes" id="UP000092154"/>
    </source>
</evidence>
<gene>
    <name evidence="1" type="ORF">K503DRAFT_845384</name>
</gene>
<reference evidence="1 2" key="1">
    <citation type="submission" date="2016-06" db="EMBL/GenBank/DDBJ databases">
        <title>Comparative genomics of the ectomycorrhizal sister species Rhizopogon vinicolor and Rhizopogon vesiculosus (Basidiomycota: Boletales) reveals a divergence of the mating type B locus.</title>
        <authorList>
            <consortium name="DOE Joint Genome Institute"/>
            <person name="Mujic A.B."/>
            <person name="Kuo A."/>
            <person name="Tritt A."/>
            <person name="Lipzen A."/>
            <person name="Chen C."/>
            <person name="Johnson J."/>
            <person name="Sharma A."/>
            <person name="Barry K."/>
            <person name="Grigoriev I.V."/>
            <person name="Spatafora J.W."/>
        </authorList>
    </citation>
    <scope>NUCLEOTIDE SEQUENCE [LARGE SCALE GENOMIC DNA]</scope>
    <source>
        <strain evidence="1 2">AM-OR11-026</strain>
    </source>
</reference>
<organism evidence="1 2">
    <name type="scientific">Rhizopogon vinicolor AM-OR11-026</name>
    <dbReference type="NCBI Taxonomy" id="1314800"/>
    <lineage>
        <taxon>Eukaryota</taxon>
        <taxon>Fungi</taxon>
        <taxon>Dikarya</taxon>
        <taxon>Basidiomycota</taxon>
        <taxon>Agaricomycotina</taxon>
        <taxon>Agaricomycetes</taxon>
        <taxon>Agaricomycetidae</taxon>
        <taxon>Boletales</taxon>
        <taxon>Suillineae</taxon>
        <taxon>Rhizopogonaceae</taxon>
        <taxon>Rhizopogon</taxon>
    </lineage>
</organism>
<dbReference type="Proteomes" id="UP000092154">
    <property type="component" value="Unassembled WGS sequence"/>
</dbReference>
<accession>A0A1B7MHR4</accession>
<protein>
    <submittedName>
        <fullName evidence="1">Uncharacterized protein</fullName>
    </submittedName>
</protein>
<proteinExistence type="predicted"/>
<dbReference type="InParanoid" id="A0A1B7MHR4"/>
<name>A0A1B7MHR4_9AGAM</name>
<keyword evidence="2" id="KW-1185">Reference proteome</keyword>